<keyword evidence="3" id="KW-1185">Reference proteome</keyword>
<organism evidence="2 3">
    <name type="scientific">Micromonospora krabiensis</name>
    <dbReference type="NCBI Taxonomy" id="307121"/>
    <lineage>
        <taxon>Bacteria</taxon>
        <taxon>Bacillati</taxon>
        <taxon>Actinomycetota</taxon>
        <taxon>Actinomycetes</taxon>
        <taxon>Micromonosporales</taxon>
        <taxon>Micromonosporaceae</taxon>
        <taxon>Micromonospora</taxon>
    </lineage>
</organism>
<evidence type="ECO:0000313" key="2">
    <source>
        <dbReference type="EMBL" id="SBV29509.1"/>
    </source>
</evidence>
<evidence type="ECO:0000256" key="1">
    <source>
        <dbReference type="SAM" id="Phobius"/>
    </source>
</evidence>
<evidence type="ECO:0000313" key="3">
    <source>
        <dbReference type="Proteomes" id="UP000199393"/>
    </source>
</evidence>
<keyword evidence="1" id="KW-0472">Membrane</keyword>
<keyword evidence="1" id="KW-0812">Transmembrane</keyword>
<reference evidence="3" key="1">
    <citation type="submission" date="2016-06" db="EMBL/GenBank/DDBJ databases">
        <authorList>
            <person name="Varghese N."/>
        </authorList>
    </citation>
    <scope>NUCLEOTIDE SEQUENCE [LARGE SCALE GENOMIC DNA]</scope>
    <source>
        <strain evidence="3">DSM 45344</strain>
    </source>
</reference>
<name>A0A1C3NAC1_9ACTN</name>
<feature type="transmembrane region" description="Helical" evidence="1">
    <location>
        <begin position="39"/>
        <end position="60"/>
    </location>
</feature>
<protein>
    <submittedName>
        <fullName evidence="2">Uncharacterized protein</fullName>
    </submittedName>
</protein>
<dbReference type="Proteomes" id="UP000199393">
    <property type="component" value="Chromosome I"/>
</dbReference>
<sequence>MIPTLLLFGLLTGRWWRLSLVLAALLWPALLLADGSMTVGPALLGAAALAVANTAVGVLVHRGVRWALRRPRRPTSTAPPA</sequence>
<keyword evidence="1" id="KW-1133">Transmembrane helix</keyword>
<gene>
    <name evidence="2" type="ORF">GA0070620_5082</name>
</gene>
<accession>A0A1C3NAC1</accession>
<dbReference type="AlphaFoldDB" id="A0A1C3NAC1"/>
<dbReference type="RefSeq" id="WP_091594864.1">
    <property type="nucleotide sequence ID" value="NZ_JBHRWG010000002.1"/>
</dbReference>
<dbReference type="EMBL" id="LT598496">
    <property type="protein sequence ID" value="SBV29509.1"/>
    <property type="molecule type" value="Genomic_DNA"/>
</dbReference>
<proteinExistence type="predicted"/>